<accession>A0A348AMJ9</accession>
<dbReference type="AlphaFoldDB" id="A0A348AMJ9"/>
<protein>
    <submittedName>
        <fullName evidence="3">Sporulation and spore germination</fullName>
    </submittedName>
</protein>
<dbReference type="OrthoDB" id="9809406at2"/>
<dbReference type="Proteomes" id="UP000276437">
    <property type="component" value="Chromosome"/>
</dbReference>
<evidence type="ECO:0000313" key="4">
    <source>
        <dbReference type="Proteomes" id="UP000276437"/>
    </source>
</evidence>
<dbReference type="InterPro" id="IPR019606">
    <property type="entry name" value="GerMN"/>
</dbReference>
<dbReference type="Pfam" id="PF10646">
    <property type="entry name" value="Germane"/>
    <property type="match status" value="1"/>
</dbReference>
<evidence type="ECO:0000313" key="3">
    <source>
        <dbReference type="EMBL" id="BBB92297.1"/>
    </source>
</evidence>
<dbReference type="KEGG" id="mana:MAMMFC1_02982"/>
<sequence length="196" mass="20990">MLYKTRLLLLAAMLLLGVIIAGCSGGDVPTSQTVPDSSSQTPASGLDSQPGGTSEHGTVQITVYYSSKDGMYLVPEVHKLDKATVGKQPARTAMEILLKGTKNQELVSPIPSGTKLKNFKVKDHIAYVDFDETLVKNHTGGSTGEIMTVGAIVDTLTEFPEIQKVQILVEGKKVDTIAGHLDTSEPLGRTENIIKR</sequence>
<dbReference type="RefSeq" id="WP_126309206.1">
    <property type="nucleotide sequence ID" value="NZ_AP018449.1"/>
</dbReference>
<evidence type="ECO:0000256" key="1">
    <source>
        <dbReference type="SAM" id="MobiDB-lite"/>
    </source>
</evidence>
<dbReference type="SMART" id="SM00909">
    <property type="entry name" value="Germane"/>
    <property type="match status" value="1"/>
</dbReference>
<feature type="region of interest" description="Disordered" evidence="1">
    <location>
        <begin position="29"/>
        <end position="56"/>
    </location>
</feature>
<proteinExistence type="predicted"/>
<reference evidence="3 4" key="1">
    <citation type="journal article" date="2018" name="Int. J. Syst. Evol. Microbiol.">
        <title>Methylomusa anaerophila gen. nov., sp. nov., an anaerobic methanol-utilizing bacterium isolated from a microbial fuel cell.</title>
        <authorList>
            <person name="Amano N."/>
            <person name="Yamamuro A."/>
            <person name="Miyahara M."/>
            <person name="Kouzuma A."/>
            <person name="Abe T."/>
            <person name="Watanabe K."/>
        </authorList>
    </citation>
    <scope>NUCLEOTIDE SEQUENCE [LARGE SCALE GENOMIC DNA]</scope>
    <source>
        <strain evidence="3 4">MMFC1</strain>
    </source>
</reference>
<feature type="domain" description="GerMN" evidence="2">
    <location>
        <begin position="90"/>
        <end position="178"/>
    </location>
</feature>
<name>A0A348AMJ9_9FIRM</name>
<organism evidence="3 4">
    <name type="scientific">Methylomusa anaerophila</name>
    <dbReference type="NCBI Taxonomy" id="1930071"/>
    <lineage>
        <taxon>Bacteria</taxon>
        <taxon>Bacillati</taxon>
        <taxon>Bacillota</taxon>
        <taxon>Negativicutes</taxon>
        <taxon>Selenomonadales</taxon>
        <taxon>Sporomusaceae</taxon>
        <taxon>Methylomusa</taxon>
    </lineage>
</organism>
<dbReference type="PROSITE" id="PS51257">
    <property type="entry name" value="PROKAR_LIPOPROTEIN"/>
    <property type="match status" value="1"/>
</dbReference>
<dbReference type="EMBL" id="AP018449">
    <property type="protein sequence ID" value="BBB92297.1"/>
    <property type="molecule type" value="Genomic_DNA"/>
</dbReference>
<evidence type="ECO:0000259" key="2">
    <source>
        <dbReference type="SMART" id="SM00909"/>
    </source>
</evidence>
<keyword evidence="4" id="KW-1185">Reference proteome</keyword>
<gene>
    <name evidence="3" type="ORF">MAMMFC1_02982</name>
</gene>